<dbReference type="InterPro" id="IPR001633">
    <property type="entry name" value="EAL_dom"/>
</dbReference>
<evidence type="ECO:0000259" key="1">
    <source>
        <dbReference type="PROSITE" id="PS50883"/>
    </source>
</evidence>
<keyword evidence="3" id="KW-1185">Reference proteome</keyword>
<sequence length="245" mass="28251">MSKSKLNQLIENKHFHHVFQPIVDLRTKEIIGFEALLRSDLFERPEQAFLSADEGKERYKLDQLSITMAINHFSKYCDSNLPLYINVFPSTVARSNFIPFLNDVVNESKLNHYQLVIELVELEVIKELEPLKWNIQQLKENGYIISIDDVGKGSSTFRLMIELEPHIIKMGQYFVKELPHSTLNQKMIESLQDYCLNMGMTLILEGIETEKELQAVKQLGVTHGQGFYLGEPAWLEQVSNYLSGS</sequence>
<dbReference type="RefSeq" id="WP_343784059.1">
    <property type="nucleotide sequence ID" value="NZ_BAAACZ010000021.1"/>
</dbReference>
<dbReference type="PANTHER" id="PTHR33121">
    <property type="entry name" value="CYCLIC DI-GMP PHOSPHODIESTERASE PDEF"/>
    <property type="match status" value="1"/>
</dbReference>
<reference evidence="3" key="1">
    <citation type="journal article" date="2019" name="Int. J. Syst. Evol. Microbiol.">
        <title>The Global Catalogue of Microorganisms (GCM) 10K type strain sequencing project: providing services to taxonomists for standard genome sequencing and annotation.</title>
        <authorList>
            <consortium name="The Broad Institute Genomics Platform"/>
            <consortium name="The Broad Institute Genome Sequencing Center for Infectious Disease"/>
            <person name="Wu L."/>
            <person name="Ma J."/>
        </authorList>
    </citation>
    <scope>NUCLEOTIDE SEQUENCE [LARGE SCALE GENOMIC DNA]</scope>
    <source>
        <strain evidence="3">JCM 14193</strain>
    </source>
</reference>
<dbReference type="EMBL" id="BAAACZ010000021">
    <property type="protein sequence ID" value="GAA0468179.1"/>
    <property type="molecule type" value="Genomic_DNA"/>
</dbReference>
<name>A0ABP3K006_9BACI</name>
<dbReference type="Gene3D" id="3.20.20.450">
    <property type="entry name" value="EAL domain"/>
    <property type="match status" value="1"/>
</dbReference>
<dbReference type="Pfam" id="PF00563">
    <property type="entry name" value="EAL"/>
    <property type="match status" value="1"/>
</dbReference>
<dbReference type="SMART" id="SM00052">
    <property type="entry name" value="EAL"/>
    <property type="match status" value="1"/>
</dbReference>
<accession>A0ABP3K006</accession>
<comment type="caution">
    <text evidence="2">The sequence shown here is derived from an EMBL/GenBank/DDBJ whole genome shotgun (WGS) entry which is preliminary data.</text>
</comment>
<dbReference type="InterPro" id="IPR050706">
    <property type="entry name" value="Cyclic-di-GMP_PDE-like"/>
</dbReference>
<dbReference type="CDD" id="cd01948">
    <property type="entry name" value="EAL"/>
    <property type="match status" value="1"/>
</dbReference>
<evidence type="ECO:0000313" key="3">
    <source>
        <dbReference type="Proteomes" id="UP001500740"/>
    </source>
</evidence>
<feature type="domain" description="EAL" evidence="1">
    <location>
        <begin position="1"/>
        <end position="245"/>
    </location>
</feature>
<dbReference type="PANTHER" id="PTHR33121:SF71">
    <property type="entry name" value="OXYGEN SENSOR PROTEIN DOSP"/>
    <property type="match status" value="1"/>
</dbReference>
<protein>
    <recommendedName>
        <fullName evidence="1">EAL domain-containing protein</fullName>
    </recommendedName>
</protein>
<dbReference type="PROSITE" id="PS50883">
    <property type="entry name" value="EAL"/>
    <property type="match status" value="1"/>
</dbReference>
<dbReference type="InterPro" id="IPR035919">
    <property type="entry name" value="EAL_sf"/>
</dbReference>
<dbReference type="SUPFAM" id="SSF141868">
    <property type="entry name" value="EAL domain-like"/>
    <property type="match status" value="1"/>
</dbReference>
<evidence type="ECO:0000313" key="2">
    <source>
        <dbReference type="EMBL" id="GAA0468179.1"/>
    </source>
</evidence>
<organism evidence="2 3">
    <name type="scientific">Alkalibacillus silvisoli</name>
    <dbReference type="NCBI Taxonomy" id="392823"/>
    <lineage>
        <taxon>Bacteria</taxon>
        <taxon>Bacillati</taxon>
        <taxon>Bacillota</taxon>
        <taxon>Bacilli</taxon>
        <taxon>Bacillales</taxon>
        <taxon>Bacillaceae</taxon>
        <taxon>Alkalibacillus</taxon>
    </lineage>
</organism>
<dbReference type="Proteomes" id="UP001500740">
    <property type="component" value="Unassembled WGS sequence"/>
</dbReference>
<gene>
    <name evidence="2" type="ORF">GCM10008935_25100</name>
</gene>
<proteinExistence type="predicted"/>